<organism evidence="2 3">
    <name type="scientific">Arabidopsis thaliana</name>
    <name type="common">Mouse-ear cress</name>
    <dbReference type="NCBI Taxonomy" id="3702"/>
    <lineage>
        <taxon>Eukaryota</taxon>
        <taxon>Viridiplantae</taxon>
        <taxon>Streptophyta</taxon>
        <taxon>Embryophyta</taxon>
        <taxon>Tracheophyta</taxon>
        <taxon>Spermatophyta</taxon>
        <taxon>Magnoliopsida</taxon>
        <taxon>eudicotyledons</taxon>
        <taxon>Gunneridae</taxon>
        <taxon>Pentapetalae</taxon>
        <taxon>rosids</taxon>
        <taxon>malvids</taxon>
        <taxon>Brassicales</taxon>
        <taxon>Brassicaceae</taxon>
        <taxon>Camelineae</taxon>
        <taxon>Arabidopsis</taxon>
    </lineage>
</organism>
<dbReference type="AlphaFoldDB" id="A0A7G2DVS2"/>
<name>A0A7G2DVS2_ARATH</name>
<sequence length="152" mass="16243">MKSGKCTLPRRPGRPSNIVDEVAGTESESDEEAALKLGNAKDVDAKCELTTINTRLLSDNIPILIRQLLLDNSSLSITSSLEKLPLFDGVLNVESVDDNTTIETSSRAISVLPRIRRIAFSGFVVVCPPTPLSRALAGVLPTGPSALPDTFL</sequence>
<evidence type="ECO:0000313" key="3">
    <source>
        <dbReference type="Proteomes" id="UP000516314"/>
    </source>
</evidence>
<protein>
    <submittedName>
        <fullName evidence="2">(thale cress) hypothetical protein</fullName>
    </submittedName>
</protein>
<dbReference type="Proteomes" id="UP000516314">
    <property type="component" value="Chromosome 1"/>
</dbReference>
<proteinExistence type="predicted"/>
<accession>A0A7G2DVS2</accession>
<reference evidence="2 3" key="1">
    <citation type="submission" date="2020-09" db="EMBL/GenBank/DDBJ databases">
        <authorList>
            <person name="Ashkenazy H."/>
        </authorList>
    </citation>
    <scope>NUCLEOTIDE SEQUENCE [LARGE SCALE GENOMIC DNA]</scope>
    <source>
        <strain evidence="3">cv. Cdm-0</strain>
    </source>
</reference>
<evidence type="ECO:0000313" key="2">
    <source>
        <dbReference type="EMBL" id="CAD5314715.1"/>
    </source>
</evidence>
<feature type="region of interest" description="Disordered" evidence="1">
    <location>
        <begin position="1"/>
        <end position="30"/>
    </location>
</feature>
<dbReference type="EMBL" id="LR881466">
    <property type="protein sequence ID" value="CAD5314715.1"/>
    <property type="molecule type" value="Genomic_DNA"/>
</dbReference>
<evidence type="ECO:0000256" key="1">
    <source>
        <dbReference type="SAM" id="MobiDB-lite"/>
    </source>
</evidence>
<gene>
    <name evidence="2" type="ORF">AT9943_LOCUS3139</name>
</gene>